<proteinExistence type="predicted"/>
<reference evidence="1 2" key="1">
    <citation type="submission" date="2021-03" db="EMBL/GenBank/DDBJ databases">
        <title>Thermosipho ferrireducens sp.nov., an anaerobic thermophilic iron-reducing bacterium isolated from a deep-sea hydrothermal sulfide deposits.</title>
        <authorList>
            <person name="Zeng X."/>
            <person name="Chen Y."/>
            <person name="Shao Z."/>
        </authorList>
    </citation>
    <scope>NUCLEOTIDE SEQUENCE [LARGE SCALE GENOMIC DNA]</scope>
    <source>
        <strain evidence="1 2">JL129W03</strain>
    </source>
</reference>
<name>A0ABX7SB59_9BACT</name>
<keyword evidence="2" id="KW-1185">Reference proteome</keyword>
<dbReference type="RefSeq" id="WP_207567450.1">
    <property type="nucleotide sequence ID" value="NZ_CP071446.1"/>
</dbReference>
<organism evidence="1 2">
    <name type="scientific">Thermosipho ferrireducens</name>
    <dbReference type="NCBI Taxonomy" id="2571116"/>
    <lineage>
        <taxon>Bacteria</taxon>
        <taxon>Thermotogati</taxon>
        <taxon>Thermotogota</taxon>
        <taxon>Thermotogae</taxon>
        <taxon>Thermotogales</taxon>
        <taxon>Fervidobacteriaceae</taxon>
        <taxon>Thermosipho</taxon>
    </lineage>
</organism>
<evidence type="ECO:0000313" key="2">
    <source>
        <dbReference type="Proteomes" id="UP000671862"/>
    </source>
</evidence>
<dbReference type="PANTHER" id="PTHR18964:SF110">
    <property type="entry name" value="TRANSCRIPTIONAL REGULATOR, XYLR-RELATED"/>
    <property type="match status" value="1"/>
</dbReference>
<dbReference type="SUPFAM" id="SSF53067">
    <property type="entry name" value="Actin-like ATPase domain"/>
    <property type="match status" value="1"/>
</dbReference>
<dbReference type="InterPro" id="IPR036388">
    <property type="entry name" value="WH-like_DNA-bd_sf"/>
</dbReference>
<dbReference type="Pfam" id="PF00480">
    <property type="entry name" value="ROK"/>
    <property type="match status" value="1"/>
</dbReference>
<dbReference type="CDD" id="cd23763">
    <property type="entry name" value="ASKHA_ATPase_ROK"/>
    <property type="match status" value="1"/>
</dbReference>
<dbReference type="Gene3D" id="1.10.10.10">
    <property type="entry name" value="Winged helix-like DNA-binding domain superfamily/Winged helix DNA-binding domain"/>
    <property type="match status" value="1"/>
</dbReference>
<dbReference type="InterPro" id="IPR043129">
    <property type="entry name" value="ATPase_NBD"/>
</dbReference>
<dbReference type="EMBL" id="CP071446">
    <property type="protein sequence ID" value="QTA38733.1"/>
    <property type="molecule type" value="Genomic_DNA"/>
</dbReference>
<dbReference type="Gene3D" id="3.30.420.40">
    <property type="match status" value="2"/>
</dbReference>
<dbReference type="PANTHER" id="PTHR18964">
    <property type="entry name" value="ROK (REPRESSOR, ORF, KINASE) FAMILY"/>
    <property type="match status" value="1"/>
</dbReference>
<sequence length="342" mass="39313">MITESLKRVMSFAWRNKTITAKHLSDSLNLEKSTVSRNISKLRRKNVLVKVDELSPSALGGRKTIVYSFNKDFANILGISIEQDGIEYVKTNLFSEIVFKERINVRVSQENIIEEVDRIIQKHPEVIGIGISVPGIVENNIVIFSEALKLKNFSVEKVMKTEIPIFVEKDSLCGAIRHSLNKRNIIYFQFSIPYYVNEPVGFGVGIVIDGKPYYGSNNFAGEYKINKCIFNKKILFEDFLRMKVDVKSFFKEISKKMGIISSVFDPEIVVIGGNIAYIPQVEMLRTLLENEIYMIEERNMEILIEDMKEFVNAEGAAIKVLNAIFSEDKWLEYFYRKVVNDE</sequence>
<accession>A0ABX7SB59</accession>
<dbReference type="SUPFAM" id="SSF46785">
    <property type="entry name" value="Winged helix' DNA-binding domain"/>
    <property type="match status" value="1"/>
</dbReference>
<dbReference type="InterPro" id="IPR036390">
    <property type="entry name" value="WH_DNA-bd_sf"/>
</dbReference>
<dbReference type="InterPro" id="IPR000600">
    <property type="entry name" value="ROK"/>
</dbReference>
<evidence type="ECO:0000313" key="1">
    <source>
        <dbReference type="EMBL" id="QTA38733.1"/>
    </source>
</evidence>
<protein>
    <submittedName>
        <fullName evidence="1">ROK family transcriptional regulator</fullName>
    </submittedName>
</protein>
<dbReference type="Proteomes" id="UP000671862">
    <property type="component" value="Chromosome"/>
</dbReference>
<gene>
    <name evidence="1" type="ORF">JYK00_04285</name>
</gene>